<evidence type="ECO:0000259" key="1">
    <source>
        <dbReference type="Pfam" id="PF01609"/>
    </source>
</evidence>
<dbReference type="AlphaFoldDB" id="A0A2H0KPA6"/>
<dbReference type="PANTHER" id="PTHR30007">
    <property type="entry name" value="PHP DOMAIN PROTEIN"/>
    <property type="match status" value="1"/>
</dbReference>
<comment type="caution">
    <text evidence="2">The sequence shown here is derived from an EMBL/GenBank/DDBJ whole genome shotgun (WGS) entry which is preliminary data.</text>
</comment>
<gene>
    <name evidence="2" type="ORF">COV85_04480</name>
</gene>
<reference evidence="2 3" key="1">
    <citation type="submission" date="2017-09" db="EMBL/GenBank/DDBJ databases">
        <title>Depth-based differentiation of microbial function through sediment-hosted aquifers and enrichment of novel symbionts in the deep terrestrial subsurface.</title>
        <authorList>
            <person name="Probst A.J."/>
            <person name="Ladd B."/>
            <person name="Jarett J.K."/>
            <person name="Geller-Mcgrath D.E."/>
            <person name="Sieber C.M."/>
            <person name="Emerson J.B."/>
            <person name="Anantharaman K."/>
            <person name="Thomas B.C."/>
            <person name="Malmstrom R."/>
            <person name="Stieglmeier M."/>
            <person name="Klingl A."/>
            <person name="Woyke T."/>
            <person name="Ryan C.M."/>
            <person name="Banfield J.F."/>
        </authorList>
    </citation>
    <scope>NUCLEOTIDE SEQUENCE [LARGE SCALE GENOMIC DNA]</scope>
    <source>
        <strain evidence="2">CG11_big_fil_rev_8_21_14_0_20_44_10</strain>
    </source>
</reference>
<name>A0A2H0KPA6_9BACT</name>
<protein>
    <recommendedName>
        <fullName evidence="1">Transposase IS4-like domain-containing protein</fullName>
    </recommendedName>
</protein>
<dbReference type="InterPro" id="IPR002559">
    <property type="entry name" value="Transposase_11"/>
</dbReference>
<dbReference type="GO" id="GO:0004803">
    <property type="term" value="F:transposase activity"/>
    <property type="evidence" value="ECO:0007669"/>
    <property type="project" value="InterPro"/>
</dbReference>
<evidence type="ECO:0000313" key="3">
    <source>
        <dbReference type="Proteomes" id="UP000231550"/>
    </source>
</evidence>
<feature type="domain" description="Transposase IS4-like" evidence="1">
    <location>
        <begin position="2"/>
        <end position="142"/>
    </location>
</feature>
<dbReference type="EMBL" id="PCVN01000121">
    <property type="protein sequence ID" value="PIQ73998.1"/>
    <property type="molecule type" value="Genomic_DNA"/>
</dbReference>
<dbReference type="Pfam" id="PF01609">
    <property type="entry name" value="DDE_Tnp_1"/>
    <property type="match status" value="1"/>
</dbReference>
<evidence type="ECO:0000313" key="2">
    <source>
        <dbReference type="EMBL" id="PIQ73998.1"/>
    </source>
</evidence>
<dbReference type="PANTHER" id="PTHR30007:SF0">
    <property type="entry name" value="TRANSPOSASE"/>
    <property type="match status" value="1"/>
</dbReference>
<accession>A0A2H0KPA6</accession>
<proteinExistence type="predicted"/>
<dbReference type="GO" id="GO:0003677">
    <property type="term" value="F:DNA binding"/>
    <property type="evidence" value="ECO:0007669"/>
    <property type="project" value="InterPro"/>
</dbReference>
<dbReference type="GO" id="GO:0006313">
    <property type="term" value="P:DNA transposition"/>
    <property type="evidence" value="ECO:0007669"/>
    <property type="project" value="InterPro"/>
</dbReference>
<sequence length="166" mass="19303">MGYSGHKHQKGEKALAIADNSGNIIAPMVVKSVNVHDSLLFDESFTKLLEMADGFLWNLKDCYLTLDSGFDSADNKWLVAGAGMIPVIKPNARGTKAQEKIYQRLDEFEELKCVYKQRYKIERCFAWEDTYRKLVIRYERLQCTFMGFRYLAYSMINFRSLFKKNP</sequence>
<dbReference type="Proteomes" id="UP000231550">
    <property type="component" value="Unassembled WGS sequence"/>
</dbReference>
<organism evidence="2 3">
    <name type="scientific">Candidatus Portnoybacteria bacterium CG11_big_fil_rev_8_21_14_0_20_44_10</name>
    <dbReference type="NCBI Taxonomy" id="1974818"/>
    <lineage>
        <taxon>Bacteria</taxon>
        <taxon>Candidatus Portnoyibacteriota</taxon>
    </lineage>
</organism>